<dbReference type="SUPFAM" id="SSF48576">
    <property type="entry name" value="Terpenoid synthases"/>
    <property type="match status" value="1"/>
</dbReference>
<gene>
    <name evidence="1" type="ORF">FSB78_09335</name>
</gene>
<evidence type="ECO:0000313" key="2">
    <source>
        <dbReference type="Proteomes" id="UP000321250"/>
    </source>
</evidence>
<evidence type="ECO:0008006" key="3">
    <source>
        <dbReference type="Google" id="ProtNLM"/>
    </source>
</evidence>
<dbReference type="Pfam" id="PF00494">
    <property type="entry name" value="SQS_PSY"/>
    <property type="match status" value="1"/>
</dbReference>
<evidence type="ECO:0000313" key="1">
    <source>
        <dbReference type="EMBL" id="TXC71133.1"/>
    </source>
</evidence>
<dbReference type="InterPro" id="IPR008949">
    <property type="entry name" value="Isoprenoid_synthase_dom_sf"/>
</dbReference>
<protein>
    <recommendedName>
        <fullName evidence="3">Phytoene synthase</fullName>
    </recommendedName>
</protein>
<reference evidence="1 2" key="1">
    <citation type="journal article" date="2013" name="Antonie Van Leeuwenhoek">
        <title>Sphingomonas ginsenosidivorax sp. nov., with the ability to transform ginsenosides.</title>
        <authorList>
            <person name="Jin X.F."/>
            <person name="Kim J.K."/>
            <person name="Liu Q.M."/>
            <person name="Kang M.S."/>
            <person name="He D."/>
            <person name="Jin F.X."/>
            <person name="Kim S.C."/>
            <person name="Im W.T."/>
        </authorList>
    </citation>
    <scope>NUCLEOTIDE SEQUENCE [LARGE SCALE GENOMIC DNA]</scope>
    <source>
        <strain evidence="1 2">KHI67</strain>
    </source>
</reference>
<comment type="caution">
    <text evidence="1">The sequence shown here is derived from an EMBL/GenBank/DDBJ whole genome shotgun (WGS) entry which is preliminary data.</text>
</comment>
<dbReference type="AlphaFoldDB" id="A0A5C6UEE2"/>
<keyword evidence="2" id="KW-1185">Reference proteome</keyword>
<sequence>MVNSDAPFPADARGAQRALAIGYAPAAAREAVAALLALDDTLGAILRTTREPIVGQMRLTWWHEALTLLDGAPPPAEPVLQGLAAAVVPGVRGAALAGMIDGWEVLLEPELDKAAVDLFAAKRGGGLFAAMATMCGADDPRIGRAGQGWALADLAQRISDPVLADAIRQQALARLDAALVGAWPRRLRALGALALLARADLRGGATASPKRIGRILIHRLTGR</sequence>
<dbReference type="OrthoDB" id="9814909at2"/>
<proteinExistence type="predicted"/>
<accession>A0A5C6UEE2</accession>
<dbReference type="EMBL" id="VOQR01000001">
    <property type="protein sequence ID" value="TXC71133.1"/>
    <property type="molecule type" value="Genomic_DNA"/>
</dbReference>
<name>A0A5C6UEE2_9SPHN</name>
<dbReference type="RefSeq" id="WP_147082121.1">
    <property type="nucleotide sequence ID" value="NZ_VOQR01000001.1"/>
</dbReference>
<organism evidence="1 2">
    <name type="scientific">Sphingomonas ginsenosidivorax</name>
    <dbReference type="NCBI Taxonomy" id="862135"/>
    <lineage>
        <taxon>Bacteria</taxon>
        <taxon>Pseudomonadati</taxon>
        <taxon>Pseudomonadota</taxon>
        <taxon>Alphaproteobacteria</taxon>
        <taxon>Sphingomonadales</taxon>
        <taxon>Sphingomonadaceae</taxon>
        <taxon>Sphingomonas</taxon>
    </lineage>
</organism>
<dbReference type="InterPro" id="IPR002060">
    <property type="entry name" value="Squ/phyt_synthse"/>
</dbReference>
<dbReference type="Proteomes" id="UP000321250">
    <property type="component" value="Unassembled WGS sequence"/>
</dbReference>